<dbReference type="AlphaFoldDB" id="A0AAV5SEI6"/>
<keyword evidence="4" id="KW-1185">Reference proteome</keyword>
<evidence type="ECO:0000313" key="3">
    <source>
        <dbReference type="EMBL" id="GMS78444.1"/>
    </source>
</evidence>
<evidence type="ECO:0000256" key="2">
    <source>
        <dbReference type="SAM" id="Phobius"/>
    </source>
</evidence>
<dbReference type="GO" id="GO:0007606">
    <property type="term" value="P:sensory perception of chemical stimulus"/>
    <property type="evidence" value="ECO:0007669"/>
    <property type="project" value="InterPro"/>
</dbReference>
<dbReference type="InterPro" id="IPR052860">
    <property type="entry name" value="NRL-GPCR1"/>
</dbReference>
<accession>A0AAV5SEI6</accession>
<keyword evidence="2" id="KW-0472">Membrane</keyword>
<proteinExistence type="inferred from homology"/>
<comment type="similarity">
    <text evidence="1">Belongs to the nematode receptor-like protein sre family.</text>
</comment>
<comment type="caution">
    <text evidence="3">The sequence shown here is derived from an EMBL/GenBank/DDBJ whole genome shotgun (WGS) entry which is preliminary data.</text>
</comment>
<dbReference type="PANTHER" id="PTHR47521:SF7">
    <property type="entry name" value="SERPENTINE RECEPTOR CLASS EPSILON-6"/>
    <property type="match status" value="1"/>
</dbReference>
<name>A0AAV5SEI6_9BILA</name>
<dbReference type="Pfam" id="PF03125">
    <property type="entry name" value="Sre"/>
    <property type="match status" value="1"/>
</dbReference>
<dbReference type="Proteomes" id="UP001432027">
    <property type="component" value="Unassembled WGS sequence"/>
</dbReference>
<feature type="transmembrane region" description="Helical" evidence="2">
    <location>
        <begin position="34"/>
        <end position="56"/>
    </location>
</feature>
<evidence type="ECO:0008006" key="5">
    <source>
        <dbReference type="Google" id="ProtNLM"/>
    </source>
</evidence>
<evidence type="ECO:0000256" key="1">
    <source>
        <dbReference type="ARBA" id="ARBA00006803"/>
    </source>
</evidence>
<feature type="transmembrane region" description="Helical" evidence="2">
    <location>
        <begin position="196"/>
        <end position="217"/>
    </location>
</feature>
<feature type="non-terminal residue" evidence="3">
    <location>
        <position position="243"/>
    </location>
</feature>
<sequence length="243" mass="28488">IGLILHGILGVLSRVVILYYQEFGRRSQGEIDHLTIASIFRAMIFAYGTTATCLIATDQFVATHYWSWYEQQSRSTLYVAFLLLLFAETFSVTTACFSIFRVYEIITHYLFLGVMQIIGTVCFILVYRHNTIISERYRMKFGLPDYSVSRTYQIRENLVLYKIAHTTVILVTPAFLLFGFYFSTETIECLILPRQIAIAIFDLWIAIYVVTIEWRLVTADERFKRGLRSVWGFRWLKKQTDRK</sequence>
<feature type="transmembrane region" description="Helical" evidence="2">
    <location>
        <begin position="159"/>
        <end position="184"/>
    </location>
</feature>
<organism evidence="3 4">
    <name type="scientific">Pristionchus entomophagus</name>
    <dbReference type="NCBI Taxonomy" id="358040"/>
    <lineage>
        <taxon>Eukaryota</taxon>
        <taxon>Metazoa</taxon>
        <taxon>Ecdysozoa</taxon>
        <taxon>Nematoda</taxon>
        <taxon>Chromadorea</taxon>
        <taxon>Rhabditida</taxon>
        <taxon>Rhabditina</taxon>
        <taxon>Diplogasteromorpha</taxon>
        <taxon>Diplogasteroidea</taxon>
        <taxon>Neodiplogasteridae</taxon>
        <taxon>Pristionchus</taxon>
    </lineage>
</organism>
<feature type="non-terminal residue" evidence="3">
    <location>
        <position position="1"/>
    </location>
</feature>
<protein>
    <recommendedName>
        <fullName evidence="5">G protein-coupled receptor</fullName>
    </recommendedName>
</protein>
<dbReference type="PANTHER" id="PTHR47521">
    <property type="entry name" value="SERPENTINE RECEPTOR, CLASS E (EPSILON)-RELATED"/>
    <property type="match status" value="1"/>
</dbReference>
<evidence type="ECO:0000313" key="4">
    <source>
        <dbReference type="Proteomes" id="UP001432027"/>
    </source>
</evidence>
<feature type="transmembrane region" description="Helical" evidence="2">
    <location>
        <begin position="106"/>
        <end position="127"/>
    </location>
</feature>
<keyword evidence="2" id="KW-1133">Transmembrane helix</keyword>
<feature type="transmembrane region" description="Helical" evidence="2">
    <location>
        <begin position="77"/>
        <end position="100"/>
    </location>
</feature>
<dbReference type="InterPro" id="IPR004151">
    <property type="entry name" value="7TM_GPCR_serpentine_rcpt_Sre"/>
</dbReference>
<reference evidence="3" key="1">
    <citation type="submission" date="2023-10" db="EMBL/GenBank/DDBJ databases">
        <title>Genome assembly of Pristionchus species.</title>
        <authorList>
            <person name="Yoshida K."/>
            <person name="Sommer R.J."/>
        </authorList>
    </citation>
    <scope>NUCLEOTIDE SEQUENCE</scope>
    <source>
        <strain evidence="3">RS0144</strain>
    </source>
</reference>
<gene>
    <name evidence="3" type="ORF">PENTCL1PPCAC_619</name>
</gene>
<dbReference type="EMBL" id="BTSX01000001">
    <property type="protein sequence ID" value="GMS78444.1"/>
    <property type="molecule type" value="Genomic_DNA"/>
</dbReference>
<keyword evidence="2" id="KW-0812">Transmembrane</keyword>
<dbReference type="GO" id="GO:0016020">
    <property type="term" value="C:membrane"/>
    <property type="evidence" value="ECO:0007669"/>
    <property type="project" value="InterPro"/>
</dbReference>